<gene>
    <name evidence="9" type="ORF">MNEG_7817</name>
</gene>
<keyword evidence="2 5" id="KW-0645">Protease</keyword>
<dbReference type="GeneID" id="25740693"/>
<accession>A0A0D2KY40</accession>
<dbReference type="InterPro" id="IPR023828">
    <property type="entry name" value="Peptidase_S8_Ser-AS"/>
</dbReference>
<reference evidence="9 10" key="1">
    <citation type="journal article" date="2013" name="BMC Genomics">
        <title>Reconstruction of the lipid metabolism for the microalga Monoraphidium neglectum from its genome sequence reveals characteristics suitable for biofuel production.</title>
        <authorList>
            <person name="Bogen C."/>
            <person name="Al-Dilaimi A."/>
            <person name="Albersmeier A."/>
            <person name="Wichmann J."/>
            <person name="Grundmann M."/>
            <person name="Rupp O."/>
            <person name="Lauersen K.J."/>
            <person name="Blifernez-Klassen O."/>
            <person name="Kalinowski J."/>
            <person name="Goesmann A."/>
            <person name="Mussgnug J.H."/>
            <person name="Kruse O."/>
        </authorList>
    </citation>
    <scope>NUCLEOTIDE SEQUENCE [LARGE SCALE GENOMIC DNA]</scope>
    <source>
        <strain evidence="9 10">SAG 48.87</strain>
    </source>
</reference>
<dbReference type="PRINTS" id="PR00723">
    <property type="entry name" value="SUBTILISIN"/>
</dbReference>
<keyword evidence="3 5" id="KW-0378">Hydrolase</keyword>
<dbReference type="InterPro" id="IPR015500">
    <property type="entry name" value="Peptidase_S8_subtilisin-rel"/>
</dbReference>
<dbReference type="Gene3D" id="2.60.40.10">
    <property type="entry name" value="Immunoglobulins"/>
    <property type="match status" value="1"/>
</dbReference>
<dbReference type="GO" id="GO:0006508">
    <property type="term" value="P:proteolysis"/>
    <property type="evidence" value="ECO:0007669"/>
    <property type="project" value="UniProtKB-KW"/>
</dbReference>
<evidence type="ECO:0000313" key="9">
    <source>
        <dbReference type="EMBL" id="KIZ00144.1"/>
    </source>
</evidence>
<dbReference type="Pfam" id="PF00082">
    <property type="entry name" value="Peptidase_S8"/>
    <property type="match status" value="1"/>
</dbReference>
<evidence type="ECO:0000256" key="2">
    <source>
        <dbReference type="ARBA" id="ARBA00022670"/>
    </source>
</evidence>
<feature type="chain" id="PRO_5002257390" evidence="7">
    <location>
        <begin position="28"/>
        <end position="843"/>
    </location>
</feature>
<dbReference type="InterPro" id="IPR037045">
    <property type="entry name" value="S8pro/Inhibitor_I9_sf"/>
</dbReference>
<dbReference type="AlphaFoldDB" id="A0A0D2KY40"/>
<evidence type="ECO:0000259" key="8">
    <source>
        <dbReference type="Pfam" id="PF00082"/>
    </source>
</evidence>
<feature type="region of interest" description="Disordered" evidence="6">
    <location>
        <begin position="93"/>
        <end position="114"/>
    </location>
</feature>
<evidence type="ECO:0000313" key="10">
    <source>
        <dbReference type="Proteomes" id="UP000054498"/>
    </source>
</evidence>
<dbReference type="InterPro" id="IPR013783">
    <property type="entry name" value="Ig-like_fold"/>
</dbReference>
<evidence type="ECO:0000256" key="5">
    <source>
        <dbReference type="PROSITE-ProRule" id="PRU01240"/>
    </source>
</evidence>
<evidence type="ECO:0000256" key="4">
    <source>
        <dbReference type="ARBA" id="ARBA00022825"/>
    </source>
</evidence>
<keyword evidence="7" id="KW-0732">Signal</keyword>
<keyword evidence="10" id="KW-1185">Reference proteome</keyword>
<dbReference type="KEGG" id="mng:MNEG_7817"/>
<feature type="domain" description="Peptidase S8/S53" evidence="8">
    <location>
        <begin position="214"/>
        <end position="472"/>
    </location>
</feature>
<dbReference type="PROSITE" id="PS00138">
    <property type="entry name" value="SUBTILASE_SER"/>
    <property type="match status" value="1"/>
</dbReference>
<feature type="active site" description="Charge relay system" evidence="5">
    <location>
        <position position="223"/>
    </location>
</feature>
<feature type="active site" description="Charge relay system" evidence="5">
    <location>
        <position position="267"/>
    </location>
</feature>
<dbReference type="Proteomes" id="UP000054498">
    <property type="component" value="Unassembled WGS sequence"/>
</dbReference>
<dbReference type="GO" id="GO:0005615">
    <property type="term" value="C:extracellular space"/>
    <property type="evidence" value="ECO:0007669"/>
    <property type="project" value="TreeGrafter"/>
</dbReference>
<dbReference type="SUPFAM" id="SSF52743">
    <property type="entry name" value="Subtilisin-like"/>
    <property type="match status" value="1"/>
</dbReference>
<evidence type="ECO:0000256" key="6">
    <source>
        <dbReference type="SAM" id="MobiDB-lite"/>
    </source>
</evidence>
<dbReference type="InterPro" id="IPR050131">
    <property type="entry name" value="Peptidase_S8_subtilisin-like"/>
</dbReference>
<evidence type="ECO:0000256" key="1">
    <source>
        <dbReference type="ARBA" id="ARBA00011073"/>
    </source>
</evidence>
<evidence type="ECO:0000256" key="7">
    <source>
        <dbReference type="SAM" id="SignalP"/>
    </source>
</evidence>
<protein>
    <submittedName>
        <fullName evidence="9">Peptidase S8/S53 subtilisin kexin sedolisin</fullName>
        <ecNumber evidence="9">3.4.21.-</ecNumber>
    </submittedName>
</protein>
<dbReference type="GO" id="GO:0004252">
    <property type="term" value="F:serine-type endopeptidase activity"/>
    <property type="evidence" value="ECO:0007669"/>
    <property type="project" value="UniProtKB-UniRule"/>
</dbReference>
<name>A0A0D2KY40_9CHLO</name>
<feature type="signal peptide" evidence="7">
    <location>
        <begin position="1"/>
        <end position="27"/>
    </location>
</feature>
<feature type="active site" description="Charge relay system" evidence="5">
    <location>
        <position position="442"/>
    </location>
</feature>
<evidence type="ECO:0000256" key="3">
    <source>
        <dbReference type="ARBA" id="ARBA00022801"/>
    </source>
</evidence>
<dbReference type="Gene3D" id="3.40.50.200">
    <property type="entry name" value="Peptidase S8/S53 domain"/>
    <property type="match status" value="1"/>
</dbReference>
<dbReference type="InterPro" id="IPR036852">
    <property type="entry name" value="Peptidase_S8/S53_dom_sf"/>
</dbReference>
<dbReference type="InterPro" id="IPR000209">
    <property type="entry name" value="Peptidase_S8/S53_dom"/>
</dbReference>
<dbReference type="RefSeq" id="XP_013899163.1">
    <property type="nucleotide sequence ID" value="XM_014043709.1"/>
</dbReference>
<dbReference type="Gene3D" id="3.30.70.80">
    <property type="entry name" value="Peptidase S8 propeptide/proteinase inhibitor I9"/>
    <property type="match status" value="1"/>
</dbReference>
<keyword evidence="4 5" id="KW-0720">Serine protease</keyword>
<dbReference type="PANTHER" id="PTHR43806:SF11">
    <property type="entry name" value="CEREVISIN-RELATED"/>
    <property type="match status" value="1"/>
</dbReference>
<organism evidence="9 10">
    <name type="scientific">Monoraphidium neglectum</name>
    <dbReference type="NCBI Taxonomy" id="145388"/>
    <lineage>
        <taxon>Eukaryota</taxon>
        <taxon>Viridiplantae</taxon>
        <taxon>Chlorophyta</taxon>
        <taxon>core chlorophytes</taxon>
        <taxon>Chlorophyceae</taxon>
        <taxon>CS clade</taxon>
        <taxon>Sphaeropleales</taxon>
        <taxon>Selenastraceae</taxon>
        <taxon>Monoraphidium</taxon>
    </lineage>
</organism>
<proteinExistence type="inferred from homology"/>
<dbReference type="EMBL" id="KK101640">
    <property type="protein sequence ID" value="KIZ00144.1"/>
    <property type="molecule type" value="Genomic_DNA"/>
</dbReference>
<dbReference type="EC" id="3.4.21.-" evidence="9"/>
<sequence length="843" mass="82167">MSGERHQSLLLASCLLLVAVLVAPAQGSWIVSDDAAGAIQSPATAAVTVSGGPASMAPRAAPPAADAEAAALESMSNGKPMRWLVTYRVAADGGSSADDQTPQPEPSAAAAAPASDAASVAPAAAAARLRAQDGAKYRVLAPDGPAAAAGARLVQHYSHLPVSAVELPDAAALAALRAHPDVARVEPDRPNVLALQQSLPLINQPAAAAAGDAGAGCFVAVVDGVVDVTHPDLGSCATPGAPPPCRVALAKDFSSNGSSGPAADTSHGTNVASIVARTAPGSLILALNVLEANTQGSTIAWDSSLLAAVNWAVQAKSTGAYNVCAINLSITSNSGGFYPAACGDSAFEASFAAARAAGVLPVVASGNNARKDGLPSPACAPSAVSVGASFDAAASSRSWGPCTDAAPVPDGVACFSNGAPYLTMLAPGAFITAGGWSMAGTSQAAPHVAGAAAVLKAAVPAATAAQIVAALQGSGVKLSDPLNSVTTPRVNLAAAVTALQGGTFNPGAGDATPPTGAVQIQGGAATTPALDVTLTISGQDPGGSGVTSMCVMNEPPPAAPASACAPYVAFAQSKVWRLADGGDGPRTVGVFLRDAAGNTMAAPATATIQKVTQTTTLVINGGAQYTVTRAVTLTISAPGATPKTRMCVTSSAAVTTAGGCTSWSAYAQTKRVTLSASPQGPRTVTVFFWDPANGGTTRAPSPRDPPPASATIVLDTAAPVMQAASMAVTATPSGGGGMAVGFQQAATDAASGVASYVIVGRQAATAPSRCTGSYLTLARLAGLSGQTAAAPPSSPAGSPAGAAPQSVAFAGLKPASAYAFRVCAVDAAGNTAVGTTVQTKTSA</sequence>
<dbReference type="PANTHER" id="PTHR43806">
    <property type="entry name" value="PEPTIDASE S8"/>
    <property type="match status" value="1"/>
</dbReference>
<comment type="similarity">
    <text evidence="1 5">Belongs to the peptidase S8 family.</text>
</comment>
<dbReference type="PROSITE" id="PS51892">
    <property type="entry name" value="SUBTILASE"/>
    <property type="match status" value="1"/>
</dbReference>